<comment type="caution">
    <text evidence="1">The sequence shown here is derived from an EMBL/GenBank/DDBJ whole genome shotgun (WGS) entry which is preliminary data.</text>
</comment>
<evidence type="ECO:0000313" key="1">
    <source>
        <dbReference type="EMBL" id="RXH75845.1"/>
    </source>
</evidence>
<keyword evidence="2" id="KW-1185">Reference proteome</keyword>
<evidence type="ECO:0000313" key="2">
    <source>
        <dbReference type="Proteomes" id="UP000290289"/>
    </source>
</evidence>
<dbReference type="EMBL" id="RDQH01000341">
    <property type="protein sequence ID" value="RXH75845.1"/>
    <property type="molecule type" value="Genomic_DNA"/>
</dbReference>
<proteinExistence type="predicted"/>
<dbReference type="AlphaFoldDB" id="A0A498I1L3"/>
<dbReference type="Proteomes" id="UP000290289">
    <property type="component" value="Chromosome 15"/>
</dbReference>
<gene>
    <name evidence="1" type="ORF">DVH24_042632</name>
</gene>
<sequence>MVVRVLVLIAKVLGAKELATQAPESASEAPIDHALILQFAQHRCLLEGLGWGLKAKGGSGGVEGVVDMGREKGWEVKKEELEKWVEGEGGRFSVYGYVWFWD</sequence>
<reference evidence="1 2" key="1">
    <citation type="submission" date="2018-10" db="EMBL/GenBank/DDBJ databases">
        <title>A high-quality apple genome assembly.</title>
        <authorList>
            <person name="Hu J."/>
        </authorList>
    </citation>
    <scope>NUCLEOTIDE SEQUENCE [LARGE SCALE GENOMIC DNA]</scope>
    <source>
        <strain evidence="2">cv. HFTH1</strain>
        <tissue evidence="1">Young leaf</tissue>
    </source>
</reference>
<protein>
    <submittedName>
        <fullName evidence="1">Uncharacterized protein</fullName>
    </submittedName>
</protein>
<organism evidence="1 2">
    <name type="scientific">Malus domestica</name>
    <name type="common">Apple</name>
    <name type="synonym">Pyrus malus</name>
    <dbReference type="NCBI Taxonomy" id="3750"/>
    <lineage>
        <taxon>Eukaryota</taxon>
        <taxon>Viridiplantae</taxon>
        <taxon>Streptophyta</taxon>
        <taxon>Embryophyta</taxon>
        <taxon>Tracheophyta</taxon>
        <taxon>Spermatophyta</taxon>
        <taxon>Magnoliopsida</taxon>
        <taxon>eudicotyledons</taxon>
        <taxon>Gunneridae</taxon>
        <taxon>Pentapetalae</taxon>
        <taxon>rosids</taxon>
        <taxon>fabids</taxon>
        <taxon>Rosales</taxon>
        <taxon>Rosaceae</taxon>
        <taxon>Amygdaloideae</taxon>
        <taxon>Maleae</taxon>
        <taxon>Malus</taxon>
    </lineage>
</organism>
<name>A0A498I1L3_MALDO</name>
<accession>A0A498I1L3</accession>